<dbReference type="InterPro" id="IPR013149">
    <property type="entry name" value="ADH-like_C"/>
</dbReference>
<dbReference type="InterPro" id="IPR020843">
    <property type="entry name" value="ER"/>
</dbReference>
<dbReference type="InterPro" id="IPR051397">
    <property type="entry name" value="Zn-ADH-like_protein"/>
</dbReference>
<dbReference type="GO" id="GO:0016491">
    <property type="term" value="F:oxidoreductase activity"/>
    <property type="evidence" value="ECO:0007669"/>
    <property type="project" value="InterPro"/>
</dbReference>
<dbReference type="EMBL" id="PPCN01000006">
    <property type="protein sequence ID" value="POF30563.1"/>
    <property type="molecule type" value="Genomic_DNA"/>
</dbReference>
<feature type="domain" description="Enoyl reductase (ER)" evidence="1">
    <location>
        <begin position="26"/>
        <end position="338"/>
    </location>
</feature>
<dbReference type="Gene3D" id="3.90.180.10">
    <property type="entry name" value="Medium-chain alcohol dehydrogenases, catalytic domain"/>
    <property type="match status" value="1"/>
</dbReference>
<evidence type="ECO:0000313" key="2">
    <source>
        <dbReference type="EMBL" id="POF30563.1"/>
    </source>
</evidence>
<dbReference type="SMART" id="SM00829">
    <property type="entry name" value="PKS_ER"/>
    <property type="match status" value="1"/>
</dbReference>
<organism evidence="2 3">
    <name type="scientific">Roseibium marinum</name>
    <dbReference type="NCBI Taxonomy" id="281252"/>
    <lineage>
        <taxon>Bacteria</taxon>
        <taxon>Pseudomonadati</taxon>
        <taxon>Pseudomonadota</taxon>
        <taxon>Alphaproteobacteria</taxon>
        <taxon>Hyphomicrobiales</taxon>
        <taxon>Stappiaceae</taxon>
        <taxon>Roseibium</taxon>
    </lineage>
</organism>
<dbReference type="SUPFAM" id="SSF51735">
    <property type="entry name" value="NAD(P)-binding Rossmann-fold domains"/>
    <property type="match status" value="1"/>
</dbReference>
<dbReference type="PANTHER" id="PTHR43677">
    <property type="entry name" value="SHORT-CHAIN DEHYDROGENASE/REDUCTASE"/>
    <property type="match status" value="1"/>
</dbReference>
<protein>
    <submittedName>
        <fullName evidence="2">NADPH2:quinone reductase</fullName>
    </submittedName>
</protein>
<dbReference type="AlphaFoldDB" id="A0A2S3USM1"/>
<dbReference type="Pfam" id="PF08240">
    <property type="entry name" value="ADH_N"/>
    <property type="match status" value="1"/>
</dbReference>
<name>A0A2S3USM1_9HYPH</name>
<keyword evidence="3" id="KW-1185">Reference proteome</keyword>
<reference evidence="2 3" key="1">
    <citation type="submission" date="2018-01" db="EMBL/GenBank/DDBJ databases">
        <title>Genomic Encyclopedia of Archaeal and Bacterial Type Strains, Phase II (KMG-II): from individual species to whole genera.</title>
        <authorList>
            <person name="Goeker M."/>
        </authorList>
    </citation>
    <scope>NUCLEOTIDE SEQUENCE [LARGE SCALE GENOMIC DNA]</scope>
    <source>
        <strain evidence="2 3">DSM 17023</strain>
    </source>
</reference>
<dbReference type="InterPro" id="IPR036291">
    <property type="entry name" value="NAD(P)-bd_dom_sf"/>
</dbReference>
<accession>A0A2S3USM1</accession>
<dbReference type="Pfam" id="PF00107">
    <property type="entry name" value="ADH_zinc_N"/>
    <property type="match status" value="1"/>
</dbReference>
<dbReference type="Gene3D" id="3.40.50.720">
    <property type="entry name" value="NAD(P)-binding Rossmann-like Domain"/>
    <property type="match status" value="1"/>
</dbReference>
<dbReference type="Proteomes" id="UP000236959">
    <property type="component" value="Unassembled WGS sequence"/>
</dbReference>
<dbReference type="CDD" id="cd08241">
    <property type="entry name" value="QOR1"/>
    <property type="match status" value="1"/>
</dbReference>
<sequence>MGIDNLTALPLLQEVAVKACLCKSPGPASDLVVEDISEPVAGPGETVVRVKACALNFFDTLIIQGKYQFKPDLPFSPGAEFAGIVESVGEGVTELSPGDRVMGYMRWGAAREKVAVRADDLVRLPEDVSFETAAGLTVTYGTTLHAYRDRAGLRAGETVAVLGASGGVGQAAVEIAAIMGAKVIACASSEEKLAFAQSLGAHHTVDYSRQNLKDTLKELTGGKGVDVVYDPVGGDLSEQALRATAWEGRFLVVGFASGDIPKIPLNLPLLKGCDIRGVFWGEALNRDPDGHRKNMAQLLDWVREGKLKPHVHAVYPLEQVAAALEEIAARRVRGKVIVTP</sequence>
<comment type="caution">
    <text evidence="2">The sequence shown here is derived from an EMBL/GenBank/DDBJ whole genome shotgun (WGS) entry which is preliminary data.</text>
</comment>
<proteinExistence type="predicted"/>
<dbReference type="SUPFAM" id="SSF50129">
    <property type="entry name" value="GroES-like"/>
    <property type="match status" value="1"/>
</dbReference>
<dbReference type="InterPro" id="IPR013154">
    <property type="entry name" value="ADH-like_N"/>
</dbReference>
<evidence type="ECO:0000313" key="3">
    <source>
        <dbReference type="Proteomes" id="UP000236959"/>
    </source>
</evidence>
<dbReference type="PANTHER" id="PTHR43677:SF4">
    <property type="entry name" value="QUINONE OXIDOREDUCTASE-LIKE PROTEIN 2"/>
    <property type="match status" value="1"/>
</dbReference>
<evidence type="ECO:0000259" key="1">
    <source>
        <dbReference type="SMART" id="SM00829"/>
    </source>
</evidence>
<dbReference type="InterPro" id="IPR011032">
    <property type="entry name" value="GroES-like_sf"/>
</dbReference>
<gene>
    <name evidence="2" type="ORF">CLV41_106177</name>
</gene>